<keyword evidence="1" id="KW-0326">Glycosidase</keyword>
<dbReference type="PANTHER" id="PTHR16222">
    <property type="entry name" value="ADP-RIBOSYLGLYCOHYDROLASE"/>
    <property type="match status" value="1"/>
</dbReference>
<protein>
    <submittedName>
        <fullName evidence="1">ADP-ribosylglycohydrolase family protein</fullName>
        <ecNumber evidence="1">3.2.2.-</ecNumber>
    </submittedName>
</protein>
<dbReference type="EMBL" id="JBBUKT010000003">
    <property type="protein sequence ID" value="MEK7950867.1"/>
    <property type="molecule type" value="Genomic_DNA"/>
</dbReference>
<accession>A0ABU9AV18</accession>
<reference evidence="1 2" key="1">
    <citation type="submission" date="2024-04" db="EMBL/GenBank/DDBJ databases">
        <title>Luteolibacter sp. isolated from soil.</title>
        <authorList>
            <person name="An J."/>
        </authorList>
    </citation>
    <scope>NUCLEOTIDE SEQUENCE [LARGE SCALE GENOMIC DNA]</scope>
    <source>
        <strain evidence="1 2">Y139</strain>
    </source>
</reference>
<dbReference type="EC" id="3.2.2.-" evidence="1"/>
<dbReference type="Gene3D" id="1.10.4080.10">
    <property type="entry name" value="ADP-ribosylation/Crystallin J1"/>
    <property type="match status" value="1"/>
</dbReference>
<dbReference type="GO" id="GO:0016798">
    <property type="term" value="F:hydrolase activity, acting on glycosyl bonds"/>
    <property type="evidence" value="ECO:0007669"/>
    <property type="project" value="UniProtKB-KW"/>
</dbReference>
<dbReference type="InterPro" id="IPR050792">
    <property type="entry name" value="ADP-ribosylglycohydrolase"/>
</dbReference>
<dbReference type="PANTHER" id="PTHR16222:SF12">
    <property type="entry name" value="ADP-RIBOSYLGLYCOHYDROLASE-RELATED"/>
    <property type="match status" value="1"/>
</dbReference>
<name>A0ABU9AV18_9BACT</name>
<dbReference type="InterPro" id="IPR036705">
    <property type="entry name" value="Ribosyl_crysJ1_sf"/>
</dbReference>
<organism evidence="1 2">
    <name type="scientific">Luteolibacter soli</name>
    <dbReference type="NCBI Taxonomy" id="3135280"/>
    <lineage>
        <taxon>Bacteria</taxon>
        <taxon>Pseudomonadati</taxon>
        <taxon>Verrucomicrobiota</taxon>
        <taxon>Verrucomicrobiia</taxon>
        <taxon>Verrucomicrobiales</taxon>
        <taxon>Verrucomicrobiaceae</taxon>
        <taxon>Luteolibacter</taxon>
    </lineage>
</organism>
<comment type="caution">
    <text evidence="1">The sequence shown here is derived from an EMBL/GenBank/DDBJ whole genome shotgun (WGS) entry which is preliminary data.</text>
</comment>
<dbReference type="Pfam" id="PF03747">
    <property type="entry name" value="ADP_ribosyl_GH"/>
    <property type="match status" value="1"/>
</dbReference>
<dbReference type="Proteomes" id="UP001371305">
    <property type="component" value="Unassembled WGS sequence"/>
</dbReference>
<dbReference type="InterPro" id="IPR005502">
    <property type="entry name" value="Ribosyl_crysJ1"/>
</dbReference>
<dbReference type="SUPFAM" id="SSF101478">
    <property type="entry name" value="ADP-ribosylglycohydrolase"/>
    <property type="match status" value="1"/>
</dbReference>
<evidence type="ECO:0000313" key="2">
    <source>
        <dbReference type="Proteomes" id="UP001371305"/>
    </source>
</evidence>
<sequence length="308" mass="33023">MATSLEYAQGCLAGLAVGDALGTTLEFTTPGSFKPLTDMIGGGPFRLNAGQWTDDTSMALCLAESLIERAGFDLSDQMQRYVRWWKEGHLSATGRCFDIGNTVRSALSDFSIDGRPASGSNDRYSAGNGSIMRLAPVPIFFRDADEAIHYAAESSRGTHQAATCLDACRYLAGMLWGLLHGATKDEVLAPSYHPSGKNWEGMDQAIATIAAGSFKEKEPPMIRGTGYVVQSLEAALWAFHRSKSFEEGALLAVNLGEDADTTGAIFGQIAGAYYGLDGIPAGWLEKLHGREMILDFASKLFTTSKAVP</sequence>
<keyword evidence="1" id="KW-0378">Hydrolase</keyword>
<keyword evidence="2" id="KW-1185">Reference proteome</keyword>
<evidence type="ECO:0000313" key="1">
    <source>
        <dbReference type="EMBL" id="MEK7950867.1"/>
    </source>
</evidence>
<gene>
    <name evidence="1" type="ORF">WKV53_10185</name>
</gene>
<dbReference type="RefSeq" id="WP_341404468.1">
    <property type="nucleotide sequence ID" value="NZ_JBBUKT010000003.1"/>
</dbReference>
<proteinExistence type="predicted"/>